<organism evidence="1 2">
    <name type="scientific">bacterium (Candidatus Blackallbacteria) CG17_big_fil_post_rev_8_21_14_2_50_48_46</name>
    <dbReference type="NCBI Taxonomy" id="2014261"/>
    <lineage>
        <taxon>Bacteria</taxon>
        <taxon>Candidatus Blackallbacteria</taxon>
    </lineage>
</organism>
<proteinExistence type="predicted"/>
<name>A0A2M7FXC7_9BACT</name>
<evidence type="ECO:0000313" key="1">
    <source>
        <dbReference type="EMBL" id="PIW13944.1"/>
    </source>
</evidence>
<dbReference type="AlphaFoldDB" id="A0A2M7FXC7"/>
<gene>
    <name evidence="1" type="ORF">COW36_23160</name>
</gene>
<comment type="caution">
    <text evidence="1">The sequence shown here is derived from an EMBL/GenBank/DDBJ whole genome shotgun (WGS) entry which is preliminary data.</text>
</comment>
<reference evidence="1 2" key="1">
    <citation type="submission" date="2017-09" db="EMBL/GenBank/DDBJ databases">
        <title>Depth-based differentiation of microbial function through sediment-hosted aquifers and enrichment of novel symbionts in the deep terrestrial subsurface.</title>
        <authorList>
            <person name="Probst A.J."/>
            <person name="Ladd B."/>
            <person name="Jarett J.K."/>
            <person name="Geller-Mcgrath D.E."/>
            <person name="Sieber C.M."/>
            <person name="Emerson J.B."/>
            <person name="Anantharaman K."/>
            <person name="Thomas B.C."/>
            <person name="Malmstrom R."/>
            <person name="Stieglmeier M."/>
            <person name="Klingl A."/>
            <person name="Woyke T."/>
            <person name="Ryan C.M."/>
            <person name="Banfield J.F."/>
        </authorList>
    </citation>
    <scope>NUCLEOTIDE SEQUENCE [LARGE SCALE GENOMIC DNA]</scope>
    <source>
        <strain evidence="1">CG17_big_fil_post_rev_8_21_14_2_50_48_46</strain>
    </source>
</reference>
<accession>A0A2M7FXC7</accession>
<dbReference type="Proteomes" id="UP000231019">
    <property type="component" value="Unassembled WGS sequence"/>
</dbReference>
<dbReference type="EMBL" id="PFFQ01000065">
    <property type="protein sequence ID" value="PIW13944.1"/>
    <property type="molecule type" value="Genomic_DNA"/>
</dbReference>
<evidence type="ECO:0000313" key="2">
    <source>
        <dbReference type="Proteomes" id="UP000231019"/>
    </source>
</evidence>
<sequence length="196" mass="22593">MSDTPQTLRSLSRLAEILDHAGFPVYKMEATEEIPFEQLLVALDEDEQDEVSYPMRLFYQEDILLLSEPEDSAIGAELEESATLFFLLEWQRNLPQDKCLDLYRLLNLWNGILPVGHFIVQEASPQAILFRHALLHDEGYQALLIADLLEMMGFYLNRLLPLLDEWLSTDMPLEEIMQRSELELATEVLALQTPKA</sequence>
<protein>
    <submittedName>
        <fullName evidence="1">Uncharacterized protein</fullName>
    </submittedName>
</protein>